<dbReference type="Pfam" id="PF00067">
    <property type="entry name" value="p450"/>
    <property type="match status" value="1"/>
</dbReference>
<dbReference type="InterPro" id="IPR001128">
    <property type="entry name" value="Cyt_P450"/>
</dbReference>
<evidence type="ECO:0000256" key="1">
    <source>
        <dbReference type="ARBA" id="ARBA00010617"/>
    </source>
</evidence>
<comment type="similarity">
    <text evidence="1 8">Belongs to the cytochrome P450 family.</text>
</comment>
<dbReference type="GO" id="GO:0005506">
    <property type="term" value="F:iron ion binding"/>
    <property type="evidence" value="ECO:0007669"/>
    <property type="project" value="InterPro"/>
</dbReference>
<reference evidence="9 10" key="1">
    <citation type="submission" date="2020-10" db="EMBL/GenBank/DDBJ databases">
        <title>Connecting structure to function with the recovery of over 1000 high-quality activated sludge metagenome-assembled genomes encoding full-length rRNA genes using long-read sequencing.</title>
        <authorList>
            <person name="Singleton C.M."/>
            <person name="Petriglieri F."/>
            <person name="Kristensen J.M."/>
            <person name="Kirkegaard R.H."/>
            <person name="Michaelsen T.Y."/>
            <person name="Andersen M.H."/>
            <person name="Karst S.M."/>
            <person name="Dueholm M.S."/>
            <person name="Nielsen P.H."/>
            <person name="Albertsen M."/>
        </authorList>
    </citation>
    <scope>NUCLEOTIDE SEQUENCE [LARGE SCALE GENOMIC DNA]</scope>
    <source>
        <strain evidence="9">Ribe_18-Q3-R11-54_MAXAC.273</strain>
    </source>
</reference>
<dbReference type="EMBL" id="JADKGY010000020">
    <property type="protein sequence ID" value="MBK9983558.1"/>
    <property type="molecule type" value="Genomic_DNA"/>
</dbReference>
<dbReference type="Gene3D" id="1.10.630.10">
    <property type="entry name" value="Cytochrome P450"/>
    <property type="match status" value="1"/>
</dbReference>
<evidence type="ECO:0000313" key="10">
    <source>
        <dbReference type="Proteomes" id="UP000808337"/>
    </source>
</evidence>
<dbReference type="InterPro" id="IPR002401">
    <property type="entry name" value="Cyt_P450_E_grp-I"/>
</dbReference>
<sequence>MPAQYPPVASRFRSLINAGKFIKNPFPILDKAVSKLGTTYGFYMGGVQKAVLTIDPKVARYILQKHHRAYEKSKIVTEILSKYLGNGLLTNTGDQWLRQRRLIQPGFHRKRIESLIGLMKAEVDAGMINWANKSSGGEMIDAYKEMNMLTFRIIAKALFSDSIQENQLTQLSELISTIQAYIIKEVRQPHKRWWFKLSGIMAKHIALAKGTNELIRDIIRKRRASTTMPDDLLTMLLESTYEDTGLSMEEDQLIDECLILFVAGHETSANALSWMIYLLGSHPDEYTKLQNAQGEAQAALVRNVIEESLRLYPPAWVTDRISLEEDHVLDYTLPKGTTWIIYIRGMHRNPAYWDKPDEFIPDRWNDPQLNKEAYMAFGAGPRLCIGEHFAMMEMQLILTTIVNTWNIKLISKDVVEKPLVTLRPGGEIWVLIEPKK</sequence>
<dbReference type="InterPro" id="IPR017972">
    <property type="entry name" value="Cyt_P450_CS"/>
</dbReference>
<keyword evidence="5 7" id="KW-0408">Iron</keyword>
<dbReference type="PROSITE" id="PS00086">
    <property type="entry name" value="CYTOCHROME_P450"/>
    <property type="match status" value="1"/>
</dbReference>
<dbReference type="PRINTS" id="PR00463">
    <property type="entry name" value="EP450I"/>
</dbReference>
<dbReference type="GO" id="GO:0004497">
    <property type="term" value="F:monooxygenase activity"/>
    <property type="evidence" value="ECO:0007669"/>
    <property type="project" value="UniProtKB-KW"/>
</dbReference>
<keyword evidence="2 7" id="KW-0349">Heme</keyword>
<evidence type="ECO:0000256" key="5">
    <source>
        <dbReference type="ARBA" id="ARBA00023004"/>
    </source>
</evidence>
<dbReference type="GO" id="GO:0016705">
    <property type="term" value="F:oxidoreductase activity, acting on paired donors, with incorporation or reduction of molecular oxygen"/>
    <property type="evidence" value="ECO:0007669"/>
    <property type="project" value="InterPro"/>
</dbReference>
<dbReference type="PANTHER" id="PTHR24291">
    <property type="entry name" value="CYTOCHROME P450 FAMILY 4"/>
    <property type="match status" value="1"/>
</dbReference>
<dbReference type="PRINTS" id="PR00385">
    <property type="entry name" value="P450"/>
</dbReference>
<keyword evidence="6 8" id="KW-0503">Monooxygenase</keyword>
<keyword evidence="4 8" id="KW-0560">Oxidoreductase</keyword>
<dbReference type="AlphaFoldDB" id="A0A9D7SX17"/>
<protein>
    <submittedName>
        <fullName evidence="9">Cytochrome P450</fullName>
    </submittedName>
</protein>
<organism evidence="9 10">
    <name type="scientific">Candidatus Opimibacter skivensis</name>
    <dbReference type="NCBI Taxonomy" id="2982028"/>
    <lineage>
        <taxon>Bacteria</taxon>
        <taxon>Pseudomonadati</taxon>
        <taxon>Bacteroidota</taxon>
        <taxon>Saprospiria</taxon>
        <taxon>Saprospirales</taxon>
        <taxon>Saprospiraceae</taxon>
        <taxon>Candidatus Opimibacter</taxon>
    </lineage>
</organism>
<evidence type="ECO:0000256" key="3">
    <source>
        <dbReference type="ARBA" id="ARBA00022723"/>
    </source>
</evidence>
<evidence type="ECO:0000256" key="6">
    <source>
        <dbReference type="ARBA" id="ARBA00023033"/>
    </source>
</evidence>
<evidence type="ECO:0000256" key="4">
    <source>
        <dbReference type="ARBA" id="ARBA00023002"/>
    </source>
</evidence>
<comment type="caution">
    <text evidence="9">The sequence shown here is derived from an EMBL/GenBank/DDBJ whole genome shotgun (WGS) entry which is preliminary data.</text>
</comment>
<gene>
    <name evidence="9" type="ORF">IPP15_14425</name>
</gene>
<dbReference type="InterPro" id="IPR050196">
    <property type="entry name" value="Cytochrome_P450_Monoox"/>
</dbReference>
<name>A0A9D7SX17_9BACT</name>
<dbReference type="Proteomes" id="UP000808337">
    <property type="component" value="Unassembled WGS sequence"/>
</dbReference>
<accession>A0A9D7SX17</accession>
<evidence type="ECO:0000256" key="2">
    <source>
        <dbReference type="ARBA" id="ARBA00022617"/>
    </source>
</evidence>
<comment type="cofactor">
    <cofactor evidence="7">
        <name>heme</name>
        <dbReference type="ChEBI" id="CHEBI:30413"/>
    </cofactor>
</comment>
<feature type="binding site" description="axial binding residue" evidence="7">
    <location>
        <position position="384"/>
    </location>
    <ligand>
        <name>heme</name>
        <dbReference type="ChEBI" id="CHEBI:30413"/>
    </ligand>
    <ligandPart>
        <name>Fe</name>
        <dbReference type="ChEBI" id="CHEBI:18248"/>
    </ligandPart>
</feature>
<proteinExistence type="inferred from homology"/>
<keyword evidence="3 7" id="KW-0479">Metal-binding</keyword>
<dbReference type="SUPFAM" id="SSF48264">
    <property type="entry name" value="Cytochrome P450"/>
    <property type="match status" value="1"/>
</dbReference>
<evidence type="ECO:0000256" key="7">
    <source>
        <dbReference type="PIRSR" id="PIRSR602401-1"/>
    </source>
</evidence>
<evidence type="ECO:0000313" key="9">
    <source>
        <dbReference type="EMBL" id="MBK9983558.1"/>
    </source>
</evidence>
<evidence type="ECO:0000256" key="8">
    <source>
        <dbReference type="RuleBase" id="RU000461"/>
    </source>
</evidence>
<dbReference type="PANTHER" id="PTHR24291:SF50">
    <property type="entry name" value="BIFUNCTIONAL ALBAFLAVENONE MONOOXYGENASE_TERPENE SYNTHASE"/>
    <property type="match status" value="1"/>
</dbReference>
<dbReference type="InterPro" id="IPR036396">
    <property type="entry name" value="Cyt_P450_sf"/>
</dbReference>
<dbReference type="GO" id="GO:0020037">
    <property type="term" value="F:heme binding"/>
    <property type="evidence" value="ECO:0007669"/>
    <property type="project" value="InterPro"/>
</dbReference>